<keyword evidence="6" id="KW-1185">Reference proteome</keyword>
<dbReference type="Proteomes" id="UP000682733">
    <property type="component" value="Unassembled WGS sequence"/>
</dbReference>
<evidence type="ECO:0000313" key="5">
    <source>
        <dbReference type="EMBL" id="CAF4129062.1"/>
    </source>
</evidence>
<protein>
    <recommendedName>
        <fullName evidence="1">PiggyBac transposable element-derived protein domain-containing protein</fullName>
    </recommendedName>
</protein>
<evidence type="ECO:0000313" key="4">
    <source>
        <dbReference type="EMBL" id="CAF3726009.1"/>
    </source>
</evidence>
<comment type="caution">
    <text evidence="3">The sequence shown here is derived from an EMBL/GenBank/DDBJ whole genome shotgun (WGS) entry which is preliminary data.</text>
</comment>
<organism evidence="3 6">
    <name type="scientific">Didymodactylos carnosus</name>
    <dbReference type="NCBI Taxonomy" id="1234261"/>
    <lineage>
        <taxon>Eukaryota</taxon>
        <taxon>Metazoa</taxon>
        <taxon>Spiralia</taxon>
        <taxon>Gnathifera</taxon>
        <taxon>Rotifera</taxon>
        <taxon>Eurotatoria</taxon>
        <taxon>Bdelloidea</taxon>
        <taxon>Philodinida</taxon>
        <taxon>Philodinidae</taxon>
        <taxon>Didymodactylos</taxon>
    </lineage>
</organism>
<dbReference type="PANTHER" id="PTHR46599">
    <property type="entry name" value="PIGGYBAC TRANSPOSABLE ELEMENT-DERIVED PROTEIN 4"/>
    <property type="match status" value="1"/>
</dbReference>
<dbReference type="EMBL" id="CAJOBC010038127">
    <property type="protein sequence ID" value="CAF4129062.1"/>
    <property type="molecule type" value="Genomic_DNA"/>
</dbReference>
<accession>A0A815E5M1</accession>
<gene>
    <name evidence="3" type="ORF">GPM918_LOCUS28589</name>
    <name evidence="2" type="ORF">OVA965_LOCUS12203</name>
    <name evidence="5" type="ORF">SRO942_LOCUS29102</name>
    <name evidence="4" type="ORF">TMI583_LOCUS12207</name>
</gene>
<evidence type="ECO:0000313" key="2">
    <source>
        <dbReference type="EMBL" id="CAF0951964.1"/>
    </source>
</evidence>
<name>A0A815E5M1_9BILA</name>
<proteinExistence type="predicted"/>
<dbReference type="EMBL" id="CAJNOQ010012543">
    <property type="protein sequence ID" value="CAF1302433.1"/>
    <property type="molecule type" value="Genomic_DNA"/>
</dbReference>
<reference evidence="3" key="1">
    <citation type="submission" date="2021-02" db="EMBL/GenBank/DDBJ databases">
        <authorList>
            <person name="Nowell W R."/>
        </authorList>
    </citation>
    <scope>NUCLEOTIDE SEQUENCE</scope>
</reference>
<dbReference type="EMBL" id="CAJNOK010004860">
    <property type="protein sequence ID" value="CAF0951964.1"/>
    <property type="molecule type" value="Genomic_DNA"/>
</dbReference>
<evidence type="ECO:0000259" key="1">
    <source>
        <dbReference type="Pfam" id="PF13843"/>
    </source>
</evidence>
<dbReference type="Proteomes" id="UP000663829">
    <property type="component" value="Unassembled WGS sequence"/>
</dbReference>
<dbReference type="Proteomes" id="UP000677228">
    <property type="component" value="Unassembled WGS sequence"/>
</dbReference>
<sequence length="166" mass="18340">MIHTGKQDPTASLGHAQTVVLDLADGLLECHRTVVVDNFFTSISLAESLLQNDTYLIGTLRSNRAGSGHGVVQKKLKRGEVYGLQSNNGIKLIKWKDKRDVLMISTKPSHSATLVDTGKPDKANERIMKPPVVLDHLRSSQPIPITMDFNRLQPHLIIFESSSEGF</sequence>
<dbReference type="InterPro" id="IPR029526">
    <property type="entry name" value="PGBD"/>
</dbReference>
<dbReference type="Proteomes" id="UP000681722">
    <property type="component" value="Unassembled WGS sequence"/>
</dbReference>
<dbReference type="Pfam" id="PF13843">
    <property type="entry name" value="DDE_Tnp_1_7"/>
    <property type="match status" value="1"/>
</dbReference>
<dbReference type="OrthoDB" id="5876240at2759"/>
<dbReference type="EMBL" id="CAJOBA010004865">
    <property type="protein sequence ID" value="CAF3726009.1"/>
    <property type="molecule type" value="Genomic_DNA"/>
</dbReference>
<evidence type="ECO:0000313" key="6">
    <source>
        <dbReference type="Proteomes" id="UP000663829"/>
    </source>
</evidence>
<dbReference type="AlphaFoldDB" id="A0A815E5M1"/>
<feature type="domain" description="PiggyBac transposable element-derived protein" evidence="1">
    <location>
        <begin position="5"/>
        <end position="136"/>
    </location>
</feature>
<dbReference type="PANTHER" id="PTHR46599:SF3">
    <property type="entry name" value="PIGGYBAC TRANSPOSABLE ELEMENT-DERIVED PROTEIN 4"/>
    <property type="match status" value="1"/>
</dbReference>
<evidence type="ECO:0000313" key="3">
    <source>
        <dbReference type="EMBL" id="CAF1302433.1"/>
    </source>
</evidence>